<dbReference type="InterPro" id="IPR014729">
    <property type="entry name" value="Rossmann-like_a/b/a_fold"/>
</dbReference>
<dbReference type="PANTHER" id="PTHR46268">
    <property type="entry name" value="STRESS RESPONSE PROTEIN NHAX"/>
    <property type="match status" value="1"/>
</dbReference>
<dbReference type="CDD" id="cd00293">
    <property type="entry name" value="USP-like"/>
    <property type="match status" value="2"/>
</dbReference>
<proteinExistence type="inferred from homology"/>
<dbReference type="PANTHER" id="PTHR46268:SF22">
    <property type="entry name" value="SENSOR PROTEIN KDPD-RELATED"/>
    <property type="match status" value="1"/>
</dbReference>
<dbReference type="KEGG" id="epl:P4G45_05945"/>
<dbReference type="AlphaFoldDB" id="A0AAU7D201"/>
<evidence type="ECO:0000313" key="3">
    <source>
        <dbReference type="EMBL" id="XBH11268.1"/>
    </source>
</evidence>
<dbReference type="PRINTS" id="PR01438">
    <property type="entry name" value="UNVRSLSTRESS"/>
</dbReference>
<name>A0AAU7D201_9BACT</name>
<reference evidence="3" key="1">
    <citation type="submission" date="2023-03" db="EMBL/GenBank/DDBJ databases">
        <title>Edaphobacter sp.</title>
        <authorList>
            <person name="Huber K.J."/>
            <person name="Papendorf J."/>
            <person name="Pilke C."/>
            <person name="Bunk B."/>
            <person name="Sproeer C."/>
            <person name="Pester M."/>
        </authorList>
    </citation>
    <scope>NUCLEOTIDE SEQUENCE</scope>
    <source>
        <strain evidence="3">DSM 109919</strain>
        <strain evidence="4">DSM 109920</strain>
    </source>
</reference>
<sequence>MQASENETARTFGRIIFASDFSEAAQAAFPVALRVCTAFKASLSILHVFEYPKAIASERRGQILELDSLKKVALISLERLRTTAKQEGVTCETTMSTGIPSLTILKALSHNKYDLVILGTSDPHGFERIVFGSTAETVLREASCPVLTVGPHVTDQAMQDECKSPVLFATDFDHTTTHAIRYAGVFCKATQSPLHCLHVLPETLESGTPSQIVPQIMTEALHHVAIEKSSADPPAIYSVTYGNDVAKAISEYARQHRAWLIVLGIQRASILASHVPDHIAYRIITESPCSVLTIAYASKLHPHQATCL</sequence>
<feature type="domain" description="UspA" evidence="2">
    <location>
        <begin position="12"/>
        <end position="149"/>
    </location>
</feature>
<dbReference type="EMBL" id="CP121195">
    <property type="protein sequence ID" value="XBH14698.1"/>
    <property type="molecule type" value="Genomic_DNA"/>
</dbReference>
<accession>A0AAU7D201</accession>
<dbReference type="InterPro" id="IPR006016">
    <property type="entry name" value="UspA"/>
</dbReference>
<protein>
    <submittedName>
        <fullName evidence="3">Universal stress protein</fullName>
    </submittedName>
</protein>
<feature type="domain" description="UspA" evidence="2">
    <location>
        <begin position="165"/>
        <end position="293"/>
    </location>
</feature>
<accession>A0AAU7DC46</accession>
<dbReference type="RefSeq" id="WP_348268756.1">
    <property type="nucleotide sequence ID" value="NZ_CP121194.1"/>
</dbReference>
<comment type="similarity">
    <text evidence="1">Belongs to the universal stress protein A family.</text>
</comment>
<dbReference type="Pfam" id="PF00582">
    <property type="entry name" value="Usp"/>
    <property type="match status" value="2"/>
</dbReference>
<dbReference type="InterPro" id="IPR006015">
    <property type="entry name" value="Universal_stress_UspA"/>
</dbReference>
<evidence type="ECO:0000313" key="4">
    <source>
        <dbReference type="EMBL" id="XBH14698.1"/>
    </source>
</evidence>
<dbReference type="Gene3D" id="3.40.50.620">
    <property type="entry name" value="HUPs"/>
    <property type="match status" value="2"/>
</dbReference>
<evidence type="ECO:0000256" key="1">
    <source>
        <dbReference type="ARBA" id="ARBA00008791"/>
    </source>
</evidence>
<dbReference type="EMBL" id="CP121194">
    <property type="protein sequence ID" value="XBH11268.1"/>
    <property type="molecule type" value="Genomic_DNA"/>
</dbReference>
<gene>
    <name evidence="3" type="ORF">P4G45_05945</name>
    <name evidence="4" type="ORF">P8936_05920</name>
</gene>
<organism evidence="3">
    <name type="scientific">Edaphobacter paludis</name>
    <dbReference type="NCBI Taxonomy" id="3035702"/>
    <lineage>
        <taxon>Bacteria</taxon>
        <taxon>Pseudomonadati</taxon>
        <taxon>Acidobacteriota</taxon>
        <taxon>Terriglobia</taxon>
        <taxon>Terriglobales</taxon>
        <taxon>Acidobacteriaceae</taxon>
        <taxon>Edaphobacter</taxon>
    </lineage>
</organism>
<evidence type="ECO:0000259" key="2">
    <source>
        <dbReference type="Pfam" id="PF00582"/>
    </source>
</evidence>
<dbReference type="SUPFAM" id="SSF52402">
    <property type="entry name" value="Adenine nucleotide alpha hydrolases-like"/>
    <property type="match status" value="2"/>
</dbReference>